<accession>A0A9P7MLH4</accession>
<protein>
    <submittedName>
        <fullName evidence="3">Uncharacterized protein</fullName>
    </submittedName>
</protein>
<dbReference type="OrthoDB" id="10454110at2759"/>
<reference evidence="3" key="1">
    <citation type="journal article" date="2020" name="bioRxiv">
        <title>Whole genome comparisons of ergot fungi reveals the divergence and evolution of species within the genus Claviceps are the result of varying mechanisms driving genome evolution and host range expansion.</title>
        <authorList>
            <person name="Wyka S.A."/>
            <person name="Mondo S.J."/>
            <person name="Liu M."/>
            <person name="Dettman J."/>
            <person name="Nalam V."/>
            <person name="Broders K.D."/>
        </authorList>
    </citation>
    <scope>NUCLEOTIDE SEQUENCE</scope>
    <source>
        <strain evidence="3">CCC 1102</strain>
    </source>
</reference>
<proteinExistence type="predicted"/>
<evidence type="ECO:0000313" key="3">
    <source>
        <dbReference type="EMBL" id="KAG5958131.1"/>
    </source>
</evidence>
<name>A0A9P7MLH4_9HYPO</name>
<keyword evidence="2" id="KW-1133">Transmembrane helix</keyword>
<dbReference type="EMBL" id="SRPS01000426">
    <property type="protein sequence ID" value="KAG5958131.1"/>
    <property type="molecule type" value="Genomic_DNA"/>
</dbReference>
<keyword evidence="2" id="KW-0472">Membrane</keyword>
<keyword evidence="2" id="KW-0812">Transmembrane</keyword>
<evidence type="ECO:0000256" key="1">
    <source>
        <dbReference type="SAM" id="MobiDB-lite"/>
    </source>
</evidence>
<sequence length="99" mass="10072">MTKDGSGEAMSLREQRDVRTEMQDPRGLELAGDVGCEETRPVVLVGLEVDANAGRGAVGDNADADFDVVVVVAVAATVVIVVVVVVVVVVVAVAAIAAV</sequence>
<organism evidence="3 4">
    <name type="scientific">Claviceps arundinis</name>
    <dbReference type="NCBI Taxonomy" id="1623583"/>
    <lineage>
        <taxon>Eukaryota</taxon>
        <taxon>Fungi</taxon>
        <taxon>Dikarya</taxon>
        <taxon>Ascomycota</taxon>
        <taxon>Pezizomycotina</taxon>
        <taxon>Sordariomycetes</taxon>
        <taxon>Hypocreomycetidae</taxon>
        <taxon>Hypocreales</taxon>
        <taxon>Clavicipitaceae</taxon>
        <taxon>Claviceps</taxon>
    </lineage>
</organism>
<feature type="transmembrane region" description="Helical" evidence="2">
    <location>
        <begin position="68"/>
        <end position="98"/>
    </location>
</feature>
<feature type="region of interest" description="Disordered" evidence="1">
    <location>
        <begin position="1"/>
        <end position="25"/>
    </location>
</feature>
<dbReference type="AlphaFoldDB" id="A0A9P7MLH4"/>
<dbReference type="Proteomes" id="UP000784919">
    <property type="component" value="Unassembled WGS sequence"/>
</dbReference>
<gene>
    <name evidence="3" type="ORF">E4U56_005798</name>
</gene>
<comment type="caution">
    <text evidence="3">The sequence shown here is derived from an EMBL/GenBank/DDBJ whole genome shotgun (WGS) entry which is preliminary data.</text>
</comment>
<evidence type="ECO:0000313" key="4">
    <source>
        <dbReference type="Proteomes" id="UP000784919"/>
    </source>
</evidence>
<evidence type="ECO:0000256" key="2">
    <source>
        <dbReference type="SAM" id="Phobius"/>
    </source>
</evidence>